<reference evidence="1" key="1">
    <citation type="submission" date="2020-04" db="EMBL/GenBank/DDBJ databases">
        <authorList>
            <person name="Chiriac C."/>
            <person name="Salcher M."/>
            <person name="Ghai R."/>
            <person name="Kavagutti S V."/>
        </authorList>
    </citation>
    <scope>NUCLEOTIDE SEQUENCE</scope>
</reference>
<protein>
    <submittedName>
        <fullName evidence="1">Uncharacterized protein</fullName>
    </submittedName>
</protein>
<dbReference type="EMBL" id="LR796274">
    <property type="protein sequence ID" value="CAB4132831.1"/>
    <property type="molecule type" value="Genomic_DNA"/>
</dbReference>
<accession>A0A6J5LF72</accession>
<sequence length="208" mass="21854">MAVVKNLNTDYTITNKISPLANVTLATHTVFVQGNLIVGGNSTSVSKTDLAISDNIIILNKGEAGAGVTLNTAGLEIDRGSFANVRLIWNETYKKWSLTNDGITYANVSTSSGSGGTTVRDDSAPQLGGNLDVLARSIFSSNTAYVKFDDNIAMQTTSIVPTAQVGYAVMFAQNTNPGGSGIYVANNGSAKEELITKKQSVGYSIIFS</sequence>
<evidence type="ECO:0000313" key="1">
    <source>
        <dbReference type="EMBL" id="CAB4132831.1"/>
    </source>
</evidence>
<proteinExistence type="predicted"/>
<name>A0A6J5LF72_9CAUD</name>
<gene>
    <name evidence="1" type="ORF">UFOVP257_4</name>
</gene>
<organism evidence="1">
    <name type="scientific">uncultured Caudovirales phage</name>
    <dbReference type="NCBI Taxonomy" id="2100421"/>
    <lineage>
        <taxon>Viruses</taxon>
        <taxon>Duplodnaviria</taxon>
        <taxon>Heunggongvirae</taxon>
        <taxon>Uroviricota</taxon>
        <taxon>Caudoviricetes</taxon>
        <taxon>Peduoviridae</taxon>
        <taxon>Maltschvirus</taxon>
        <taxon>Maltschvirus maltsch</taxon>
    </lineage>
</organism>